<keyword evidence="2" id="KW-1185">Reference proteome</keyword>
<proteinExistence type="predicted"/>
<name>A0ACC5R3C7_9HYPH</name>
<reference evidence="1" key="1">
    <citation type="submission" date="2021-01" db="EMBL/GenBank/DDBJ databases">
        <authorList>
            <person name="Sun Q."/>
        </authorList>
    </citation>
    <scope>NUCLEOTIDE SEQUENCE</scope>
    <source>
        <strain evidence="1">YIM B02566</strain>
    </source>
</reference>
<gene>
    <name evidence="1" type="ORF">JHL16_12465</name>
</gene>
<evidence type="ECO:0000313" key="1">
    <source>
        <dbReference type="EMBL" id="MBK1867161.1"/>
    </source>
</evidence>
<sequence length="434" mass="48525">MSMPAPLEDWIARQYRFSAQAMLEAVSATQITQIRPGFGQTVTPIKGSIVASPVLAAWDPDPDYFFHWFRDSAVVIDAIRVLHEDGTLGPEALGHFGDFVTFSLSLPHREPVTDRAKTKPDFAQYLRPEGEITAVSTRDVAAETRVNPDGTLDISRWSRPQHDGPALRLIAVLRWLSSEIPLDDGSRTKAIRLANSDIDFILRHLGEPAFDMWEEEQGQHYYTLRAEATALARAASWLQDAEKAEACRAAVSTLHRRLDGFWREKDGFYSSRLTGDPTKYLDISVIFAVIHADDTGPLHSIRDVRMLATLRKLEKLFDGLYVINQGRPENRAPAMGRFASDVYFSGGAYYFSTLAAAEFYFRFAAECTGDLARNYFAKGDAFLETVRAFTPESGELSEQFDRNTGQQVSAKKLAWSYAAFVTAIAARNSCDEVQ</sequence>
<dbReference type="Proteomes" id="UP000616151">
    <property type="component" value="Unassembled WGS sequence"/>
</dbReference>
<protein>
    <submittedName>
        <fullName evidence="1">Uncharacterized protein</fullName>
    </submittedName>
</protein>
<comment type="caution">
    <text evidence="1">The sequence shown here is derived from an EMBL/GenBank/DDBJ whole genome shotgun (WGS) entry which is preliminary data.</text>
</comment>
<evidence type="ECO:0000313" key="2">
    <source>
        <dbReference type="Proteomes" id="UP000616151"/>
    </source>
</evidence>
<organism evidence="1 2">
    <name type="scientific">Taklimakanibacter albus</name>
    <dbReference type="NCBI Taxonomy" id="2800327"/>
    <lineage>
        <taxon>Bacteria</taxon>
        <taxon>Pseudomonadati</taxon>
        <taxon>Pseudomonadota</taxon>
        <taxon>Alphaproteobacteria</taxon>
        <taxon>Hyphomicrobiales</taxon>
        <taxon>Aestuariivirgaceae</taxon>
        <taxon>Taklimakanibacter</taxon>
    </lineage>
</organism>
<dbReference type="EMBL" id="JAENHL010000007">
    <property type="protein sequence ID" value="MBK1867161.1"/>
    <property type="molecule type" value="Genomic_DNA"/>
</dbReference>
<accession>A0ACC5R3C7</accession>